<dbReference type="AlphaFoldDB" id="A0A372DR26"/>
<protein>
    <submittedName>
        <fullName evidence="8">Flagellar biosynthetic protein FliQ</fullName>
    </submittedName>
</protein>
<keyword evidence="8" id="KW-0282">Flagellum</keyword>
<keyword evidence="8" id="KW-0969">Cilium</keyword>
<keyword evidence="8" id="KW-0966">Cell projection</keyword>
<evidence type="ECO:0000313" key="8">
    <source>
        <dbReference type="EMBL" id="RFP62040.1"/>
    </source>
</evidence>
<dbReference type="GO" id="GO:0009306">
    <property type="term" value="P:protein secretion"/>
    <property type="evidence" value="ECO:0007669"/>
    <property type="project" value="InterPro"/>
</dbReference>
<keyword evidence="4 7" id="KW-0812">Transmembrane</keyword>
<proteinExistence type="inferred from homology"/>
<dbReference type="GO" id="GO:0005886">
    <property type="term" value="C:plasma membrane"/>
    <property type="evidence" value="ECO:0007669"/>
    <property type="project" value="UniProtKB-SubCell"/>
</dbReference>
<gene>
    <name evidence="8" type="ORF">D0Y53_03030</name>
</gene>
<keyword evidence="5 7" id="KW-1133">Transmembrane helix</keyword>
<evidence type="ECO:0000256" key="5">
    <source>
        <dbReference type="ARBA" id="ARBA00022989"/>
    </source>
</evidence>
<evidence type="ECO:0000256" key="4">
    <source>
        <dbReference type="ARBA" id="ARBA00022692"/>
    </source>
</evidence>
<reference evidence="8 9" key="1">
    <citation type="submission" date="2018-08" db="EMBL/GenBank/DDBJ databases">
        <title>Lysobacter weifangensis sp. nov., a new member of the family 'Xanthomonadaceae', isolated from soil in a farmland.</title>
        <authorList>
            <person name="Zhao H."/>
        </authorList>
    </citation>
    <scope>NUCLEOTIDE SEQUENCE [LARGE SCALE GENOMIC DNA]</scope>
    <source>
        <strain evidence="8 9">WF-2</strain>
    </source>
</reference>
<dbReference type="PIRSF" id="PIRSF004669">
    <property type="entry name" value="FliQ"/>
    <property type="match status" value="1"/>
</dbReference>
<organism evidence="8 9">
    <name type="scientific">Cognatiluteimonas weifangensis</name>
    <dbReference type="NCBI Taxonomy" id="2303539"/>
    <lineage>
        <taxon>Bacteria</taxon>
        <taxon>Pseudomonadati</taxon>
        <taxon>Pseudomonadota</taxon>
        <taxon>Gammaproteobacteria</taxon>
        <taxon>Lysobacterales</taxon>
        <taxon>Lysobacteraceae</taxon>
        <taxon>Cognatiluteimonas</taxon>
    </lineage>
</organism>
<sequence>MTPETALAEIYAGLQLAMLLAAPPLLAVLVVGVVVGVLQAATQINEPTIAFVMKAIALAASLALTGHFLLGRLVGFTLDLFHRIPQVIG</sequence>
<keyword evidence="9" id="KW-1185">Reference proteome</keyword>
<dbReference type="PANTHER" id="PTHR34040">
    <property type="entry name" value="FLAGELLAR BIOSYNTHETIC PROTEIN FLIQ"/>
    <property type="match status" value="1"/>
</dbReference>
<dbReference type="PANTHER" id="PTHR34040:SF8">
    <property type="entry name" value="FLAGELLAR BIOSYNTHETIC PROTEIN FLIQ"/>
    <property type="match status" value="1"/>
</dbReference>
<dbReference type="InterPro" id="IPR002191">
    <property type="entry name" value="Bac_export_3"/>
</dbReference>
<dbReference type="PRINTS" id="PR00952">
    <property type="entry name" value="TYPE3IMQPROT"/>
</dbReference>
<accession>A0A372DR26</accession>
<evidence type="ECO:0000256" key="1">
    <source>
        <dbReference type="ARBA" id="ARBA00004651"/>
    </source>
</evidence>
<comment type="subcellular location">
    <subcellularLocation>
        <location evidence="1">Cell membrane</location>
        <topology evidence="1">Multi-pass membrane protein</topology>
    </subcellularLocation>
</comment>
<evidence type="ECO:0000256" key="7">
    <source>
        <dbReference type="SAM" id="Phobius"/>
    </source>
</evidence>
<keyword evidence="3" id="KW-1003">Cell membrane</keyword>
<comment type="caution">
    <text evidence="8">The sequence shown here is derived from an EMBL/GenBank/DDBJ whole genome shotgun (WGS) entry which is preliminary data.</text>
</comment>
<dbReference type="Proteomes" id="UP000262917">
    <property type="component" value="Unassembled WGS sequence"/>
</dbReference>
<keyword evidence="6 7" id="KW-0472">Membrane</keyword>
<feature type="transmembrane region" description="Helical" evidence="7">
    <location>
        <begin position="12"/>
        <end position="38"/>
    </location>
</feature>
<evidence type="ECO:0000313" key="9">
    <source>
        <dbReference type="Proteomes" id="UP000262917"/>
    </source>
</evidence>
<name>A0A372DR26_9GAMM</name>
<comment type="similarity">
    <text evidence="2">Belongs to the FliQ/MopD/SpaQ family.</text>
</comment>
<dbReference type="OrthoDB" id="9806440at2"/>
<evidence type="ECO:0000256" key="2">
    <source>
        <dbReference type="ARBA" id="ARBA00006156"/>
    </source>
</evidence>
<evidence type="ECO:0000256" key="3">
    <source>
        <dbReference type="ARBA" id="ARBA00022475"/>
    </source>
</evidence>
<dbReference type="Pfam" id="PF01313">
    <property type="entry name" value="Bac_export_3"/>
    <property type="match status" value="1"/>
</dbReference>
<feature type="transmembrane region" description="Helical" evidence="7">
    <location>
        <begin position="50"/>
        <end position="70"/>
    </location>
</feature>
<dbReference type="EMBL" id="QVPD01000002">
    <property type="protein sequence ID" value="RFP62040.1"/>
    <property type="molecule type" value="Genomic_DNA"/>
</dbReference>
<evidence type="ECO:0000256" key="6">
    <source>
        <dbReference type="ARBA" id="ARBA00023136"/>
    </source>
</evidence>
<dbReference type="RefSeq" id="WP_117201715.1">
    <property type="nucleotide sequence ID" value="NZ_JBHTBK010000008.1"/>
</dbReference>